<reference evidence="2" key="1">
    <citation type="submission" date="2018-02" db="EMBL/GenBank/DDBJ databases">
        <title>Rhizophora mucronata_Transcriptome.</title>
        <authorList>
            <person name="Meera S.P."/>
            <person name="Sreeshan A."/>
            <person name="Augustine A."/>
        </authorList>
    </citation>
    <scope>NUCLEOTIDE SEQUENCE</scope>
    <source>
        <tissue evidence="2">Leaf</tissue>
    </source>
</reference>
<evidence type="ECO:0000256" key="1">
    <source>
        <dbReference type="SAM" id="MobiDB-lite"/>
    </source>
</evidence>
<feature type="compositionally biased region" description="Basic residues" evidence="1">
    <location>
        <begin position="1"/>
        <end position="11"/>
    </location>
</feature>
<dbReference type="EMBL" id="GGEC01073390">
    <property type="protein sequence ID" value="MBX53874.1"/>
    <property type="molecule type" value="Transcribed_RNA"/>
</dbReference>
<dbReference type="AlphaFoldDB" id="A0A2P2PGL0"/>
<sequence>MTINKIRKQRKPGLMQYQKSQ</sequence>
<accession>A0A2P2PGL0</accession>
<feature type="region of interest" description="Disordered" evidence="1">
    <location>
        <begin position="1"/>
        <end position="21"/>
    </location>
</feature>
<evidence type="ECO:0000313" key="2">
    <source>
        <dbReference type="EMBL" id="MBX53874.1"/>
    </source>
</evidence>
<name>A0A2P2PGL0_RHIMU</name>
<proteinExistence type="predicted"/>
<organism evidence="2">
    <name type="scientific">Rhizophora mucronata</name>
    <name type="common">Asiatic mangrove</name>
    <dbReference type="NCBI Taxonomy" id="61149"/>
    <lineage>
        <taxon>Eukaryota</taxon>
        <taxon>Viridiplantae</taxon>
        <taxon>Streptophyta</taxon>
        <taxon>Embryophyta</taxon>
        <taxon>Tracheophyta</taxon>
        <taxon>Spermatophyta</taxon>
        <taxon>Magnoliopsida</taxon>
        <taxon>eudicotyledons</taxon>
        <taxon>Gunneridae</taxon>
        <taxon>Pentapetalae</taxon>
        <taxon>rosids</taxon>
        <taxon>fabids</taxon>
        <taxon>Malpighiales</taxon>
        <taxon>Rhizophoraceae</taxon>
        <taxon>Rhizophora</taxon>
    </lineage>
</organism>
<protein>
    <submittedName>
        <fullName evidence="2">Uncharacterized protein</fullName>
    </submittedName>
</protein>